<feature type="region of interest" description="Disordered" evidence="5">
    <location>
        <begin position="183"/>
        <end position="247"/>
    </location>
</feature>
<feature type="domain" description="DUF7822" evidence="7">
    <location>
        <begin position="14"/>
        <end position="145"/>
    </location>
</feature>
<proteinExistence type="predicted"/>
<comment type="caution">
    <text evidence="8">The sequence shown here is derived from an EMBL/GenBank/DDBJ whole genome shotgun (WGS) entry which is preliminary data.</text>
</comment>
<sequence>MRMANRSYLYVVDEVPGEGTTVRPRALAEWKWAVPDAYRVLLSPAPRAVPSTIWDPPVQAVLGDYDAGVAALERYLDALPQTEEVREWSRAALVALHDPQRRGRHLLLEVGEILEIAALPGADGEVGDAELAQAFERELAEVARTEWWIETAPGTTSKDLAQATGAGAWPSVLYFQPGPVDAAPAPAAAPPAPPAPPAPTPAPQPAPMPPTPQPSGAHPQPYPALPQTYGALPQTYGAPPQPGYAVPPPAPTGTPWLIGLLALVPIPFLSALVSGIVMASVGRGQRRRGGPNAENGRNAANWGLTYALLTVLLVVGHFVLLFTLARDSGVQGFFPLGTVITLWFALSLVHVVVSIVGGLRAGAGRVFRVPAIPFFRD</sequence>
<feature type="compositionally biased region" description="Pro residues" evidence="5">
    <location>
        <begin position="187"/>
        <end position="213"/>
    </location>
</feature>
<feature type="transmembrane region" description="Helical" evidence="6">
    <location>
        <begin position="302"/>
        <end position="324"/>
    </location>
</feature>
<keyword evidence="2 6" id="KW-0812">Transmembrane</keyword>
<evidence type="ECO:0000256" key="6">
    <source>
        <dbReference type="SAM" id="Phobius"/>
    </source>
</evidence>
<feature type="transmembrane region" description="Helical" evidence="6">
    <location>
        <begin position="256"/>
        <end position="281"/>
    </location>
</feature>
<feature type="transmembrane region" description="Helical" evidence="6">
    <location>
        <begin position="336"/>
        <end position="359"/>
    </location>
</feature>
<dbReference type="EMBL" id="RHPJ01000002">
    <property type="protein sequence ID" value="TGO05399.1"/>
    <property type="molecule type" value="Genomic_DNA"/>
</dbReference>
<gene>
    <name evidence="8" type="ORF">SERN_1403</name>
</gene>
<evidence type="ECO:0000259" key="7">
    <source>
        <dbReference type="Pfam" id="PF25135"/>
    </source>
</evidence>
<dbReference type="AlphaFoldDB" id="A0A4Z1E2D7"/>
<evidence type="ECO:0000256" key="3">
    <source>
        <dbReference type="ARBA" id="ARBA00022989"/>
    </source>
</evidence>
<dbReference type="Proteomes" id="UP000297318">
    <property type="component" value="Unassembled WGS sequence"/>
</dbReference>
<dbReference type="InterPro" id="IPR056724">
    <property type="entry name" value="DUF7822"/>
</dbReference>
<dbReference type="Pfam" id="PF09685">
    <property type="entry name" value="MamF_MmsF"/>
    <property type="match status" value="1"/>
</dbReference>
<evidence type="ECO:0000313" key="8">
    <source>
        <dbReference type="EMBL" id="TGO05399.1"/>
    </source>
</evidence>
<evidence type="ECO:0000256" key="2">
    <source>
        <dbReference type="ARBA" id="ARBA00022692"/>
    </source>
</evidence>
<evidence type="ECO:0000313" key="9">
    <source>
        <dbReference type="Proteomes" id="UP000297318"/>
    </source>
</evidence>
<evidence type="ECO:0000256" key="5">
    <source>
        <dbReference type="SAM" id="MobiDB-lite"/>
    </source>
</evidence>
<protein>
    <recommendedName>
        <fullName evidence="7">DUF7822 domain-containing protein</fullName>
    </recommendedName>
</protein>
<evidence type="ECO:0000256" key="1">
    <source>
        <dbReference type="ARBA" id="ARBA00004141"/>
    </source>
</evidence>
<evidence type="ECO:0000256" key="4">
    <source>
        <dbReference type="ARBA" id="ARBA00023136"/>
    </source>
</evidence>
<keyword evidence="3 6" id="KW-1133">Transmembrane helix</keyword>
<dbReference type="Pfam" id="PF25135">
    <property type="entry name" value="DUF7822"/>
    <property type="match status" value="1"/>
</dbReference>
<accession>A0A4Z1E2D7</accession>
<reference evidence="8 9" key="1">
    <citation type="submission" date="2018-11" db="EMBL/GenBank/DDBJ databases">
        <title>Complete genome sequencing of the Actinobacteria Serinibacter sp. K3-2.</title>
        <authorList>
            <person name="Rakitin A.L."/>
            <person name="Beletsky A.V."/>
            <person name="Mardanov A.V."/>
            <person name="Ravin N.V."/>
            <person name="Gromova A.S."/>
            <person name="Filippova S.N."/>
            <person name="Gal'Chenko V.F."/>
        </authorList>
    </citation>
    <scope>NUCLEOTIDE SEQUENCE [LARGE SCALE GENOMIC DNA]</scope>
    <source>
        <strain evidence="8 9">K3-2</strain>
    </source>
</reference>
<keyword evidence="9" id="KW-1185">Reference proteome</keyword>
<keyword evidence="4 6" id="KW-0472">Membrane</keyword>
<name>A0A4Z1E2D7_9MICO</name>
<dbReference type="InterPro" id="IPR019109">
    <property type="entry name" value="MamF_MmsF"/>
</dbReference>
<comment type="subcellular location">
    <subcellularLocation>
        <location evidence="1">Membrane</location>
        <topology evidence="1">Multi-pass membrane protein</topology>
    </subcellularLocation>
</comment>
<organism evidence="8 9">
    <name type="scientific">Serinibacter arcticus</name>
    <dbReference type="NCBI Taxonomy" id="1655435"/>
    <lineage>
        <taxon>Bacteria</taxon>
        <taxon>Bacillati</taxon>
        <taxon>Actinomycetota</taxon>
        <taxon>Actinomycetes</taxon>
        <taxon>Micrococcales</taxon>
        <taxon>Beutenbergiaceae</taxon>
        <taxon>Serinibacter</taxon>
    </lineage>
</organism>